<proteinExistence type="predicted"/>
<dbReference type="AlphaFoldDB" id="A0A444QFU3"/>
<dbReference type="PANTHER" id="PTHR43818:SF11">
    <property type="entry name" value="BCDNA.GH03377"/>
    <property type="match status" value="1"/>
</dbReference>
<keyword evidence="1" id="KW-0560">Oxidoreductase</keyword>
<feature type="domain" description="Gfo/Idh/MocA-like oxidoreductase N-terminal" evidence="2">
    <location>
        <begin position="12"/>
        <end position="130"/>
    </location>
</feature>
<comment type="caution">
    <text evidence="3">The sequence shown here is derived from an EMBL/GenBank/DDBJ whole genome shotgun (WGS) entry which is preliminary data.</text>
</comment>
<name>A0A444QFU3_9MICO</name>
<dbReference type="InterPro" id="IPR036291">
    <property type="entry name" value="NAD(P)-bd_dom_sf"/>
</dbReference>
<dbReference type="Gene3D" id="3.40.50.720">
    <property type="entry name" value="NAD(P)-binding Rossmann-like Domain"/>
    <property type="match status" value="1"/>
</dbReference>
<dbReference type="PANTHER" id="PTHR43818">
    <property type="entry name" value="BCDNA.GH03377"/>
    <property type="match status" value="1"/>
</dbReference>
<sequence length="373" mass="39299">MSMDTTSGRRTRLGIVGLGLITQSVHLPNLRAMADRFEIVRVCDLSASVAERIAADLGAAHGTAAQEVIDDPAVDAVLLGTPGAHSGLARRALEAGKHVFAEKPYAYDPAVAERDAVFAASAGLVLQVGYMKMYEPAMAEARRRLPEIGAVRLVRMTVLHPSDEHQTTGIPVLRGSDVSDDVIEAAVAANRREVADALAADPLVDPVLFRNVLHGSVCHQAAVLRALLPNDEASVSWADADTASAGERTGPPRLQVAGRLSGGAQWSLSWNWLADHPEYSEWVEVFGDAGSMRIDLPGPYGDRTSATLTVTSAAVTEETSSNGGFWDPGEPGAFVRELAAFSDAIRGGAPVLSTAEGAAADAGLLREIARRLV</sequence>
<accession>A0A444QFU3</accession>
<dbReference type="InterPro" id="IPR050463">
    <property type="entry name" value="Gfo/Idh/MocA_oxidrdct_glycsds"/>
</dbReference>
<dbReference type="SUPFAM" id="SSF51735">
    <property type="entry name" value="NAD(P)-binding Rossmann-fold domains"/>
    <property type="match status" value="1"/>
</dbReference>
<organism evidence="3 4">
    <name type="scientific">Labedella populi</name>
    <dbReference type="NCBI Taxonomy" id="2498850"/>
    <lineage>
        <taxon>Bacteria</taxon>
        <taxon>Bacillati</taxon>
        <taxon>Actinomycetota</taxon>
        <taxon>Actinomycetes</taxon>
        <taxon>Micrococcales</taxon>
        <taxon>Microbacteriaceae</taxon>
        <taxon>Labedella</taxon>
    </lineage>
</organism>
<dbReference type="Pfam" id="PF01408">
    <property type="entry name" value="GFO_IDH_MocA"/>
    <property type="match status" value="1"/>
</dbReference>
<dbReference type="GO" id="GO:0000166">
    <property type="term" value="F:nucleotide binding"/>
    <property type="evidence" value="ECO:0007669"/>
    <property type="project" value="InterPro"/>
</dbReference>
<protein>
    <submittedName>
        <fullName evidence="3">Gfo/Idh/MocA family oxidoreductase</fullName>
    </submittedName>
</protein>
<keyword evidence="4" id="KW-1185">Reference proteome</keyword>
<dbReference type="InterPro" id="IPR000683">
    <property type="entry name" value="Gfo/Idh/MocA-like_OxRdtase_N"/>
</dbReference>
<dbReference type="GO" id="GO:0016491">
    <property type="term" value="F:oxidoreductase activity"/>
    <property type="evidence" value="ECO:0007669"/>
    <property type="project" value="UniProtKB-KW"/>
</dbReference>
<evidence type="ECO:0000313" key="4">
    <source>
        <dbReference type="Proteomes" id="UP000288603"/>
    </source>
</evidence>
<gene>
    <name evidence="3" type="ORF">ELQ92_04500</name>
</gene>
<dbReference type="Proteomes" id="UP000288603">
    <property type="component" value="Unassembled WGS sequence"/>
</dbReference>
<dbReference type="EMBL" id="RZNC01000001">
    <property type="protein sequence ID" value="RWZ68477.1"/>
    <property type="molecule type" value="Genomic_DNA"/>
</dbReference>
<evidence type="ECO:0000313" key="3">
    <source>
        <dbReference type="EMBL" id="RWZ68477.1"/>
    </source>
</evidence>
<reference evidence="3 4" key="1">
    <citation type="submission" date="2018-12" db="EMBL/GenBank/DDBJ databases">
        <authorList>
            <person name="Li F."/>
        </authorList>
    </citation>
    <scope>NUCLEOTIDE SEQUENCE [LARGE SCALE GENOMIC DNA]</scope>
    <source>
        <strain evidence="3 4">8H24J-4-2</strain>
    </source>
</reference>
<dbReference type="OrthoDB" id="3251785at2"/>
<dbReference type="Gene3D" id="3.30.360.10">
    <property type="entry name" value="Dihydrodipicolinate Reductase, domain 2"/>
    <property type="match status" value="1"/>
</dbReference>
<evidence type="ECO:0000259" key="2">
    <source>
        <dbReference type="Pfam" id="PF01408"/>
    </source>
</evidence>
<evidence type="ECO:0000256" key="1">
    <source>
        <dbReference type="ARBA" id="ARBA00023002"/>
    </source>
</evidence>
<dbReference type="SUPFAM" id="SSF55347">
    <property type="entry name" value="Glyceraldehyde-3-phosphate dehydrogenase-like, C-terminal domain"/>
    <property type="match status" value="1"/>
</dbReference>